<reference evidence="3" key="1">
    <citation type="submission" date="2023-01" db="EMBL/GenBank/DDBJ databases">
        <title>Genome assembly of the deep-sea coral Lophelia pertusa.</title>
        <authorList>
            <person name="Herrera S."/>
            <person name="Cordes E."/>
        </authorList>
    </citation>
    <scope>NUCLEOTIDE SEQUENCE</scope>
    <source>
        <strain evidence="3">USNM1676648</strain>
        <tissue evidence="3">Polyp</tissue>
    </source>
</reference>
<name>A0A9W9YL57_9CNID</name>
<protein>
    <submittedName>
        <fullName evidence="3">Uncharacterized protein</fullName>
    </submittedName>
</protein>
<feature type="compositionally biased region" description="Pro residues" evidence="1">
    <location>
        <begin position="293"/>
        <end position="303"/>
    </location>
</feature>
<gene>
    <name evidence="3" type="ORF">OS493_026025</name>
</gene>
<accession>A0A9W9YL57</accession>
<dbReference type="EMBL" id="MU827323">
    <property type="protein sequence ID" value="KAJ7356268.1"/>
    <property type="molecule type" value="Genomic_DNA"/>
</dbReference>
<proteinExistence type="predicted"/>
<keyword evidence="4" id="KW-1185">Reference proteome</keyword>
<feature type="signal peptide" evidence="2">
    <location>
        <begin position="1"/>
        <end position="21"/>
    </location>
</feature>
<sequence length="468" mass="50174">MEEGLLVPLVVGMLLVVISMADPQIQSQFQLRRPFQMNAQTRNLAQSKFIGQKGPQAQLHPFGPRPFQMKAQTRAVLPNRFIGQKGPQAQLHPFGPRPFQMKAQTRTLLPNRFIGQKGPQAQYQLAHQVQLNAQARNFLPNRYSAKKAGHYPPVPPGTGGLLPGYNRNFIPNRFDIPASIINKKPGSSLGCVGVSPCGLAAPYSPPALPIPPPPAPVAYTGFPPAPVPYAPQGYDQAPPMAANGFDMHTINTMAQNTAEAVAAKAKLFGGIHPPKKFVPHLPSLGTPQQGKPPFDPPPPPPEPQAAGFGQLPYQQPLAFGQQGMVPPQPGFGFGPQPAAAGFAQPGAPPMQGNFADPQAFTAPAGALPQDQTPFAPQQPSPLGPQQHDLPQMINNDAPQVPFAPEMNPAPAFNDPGQQMAPDQAGSFDLAKKRMMAALKGKGQMKRFGVPRPVLKSRLVPKPLFKRHT</sequence>
<dbReference type="OrthoDB" id="5979905at2759"/>
<feature type="compositionally biased region" description="Low complexity" evidence="1">
    <location>
        <begin position="334"/>
        <end position="352"/>
    </location>
</feature>
<feature type="chain" id="PRO_5040958380" evidence="2">
    <location>
        <begin position="22"/>
        <end position="468"/>
    </location>
</feature>
<dbReference type="Proteomes" id="UP001163046">
    <property type="component" value="Unassembled WGS sequence"/>
</dbReference>
<evidence type="ECO:0000256" key="2">
    <source>
        <dbReference type="SAM" id="SignalP"/>
    </source>
</evidence>
<evidence type="ECO:0000256" key="1">
    <source>
        <dbReference type="SAM" id="MobiDB-lite"/>
    </source>
</evidence>
<keyword evidence="2" id="KW-0732">Signal</keyword>
<dbReference type="AlphaFoldDB" id="A0A9W9YL57"/>
<organism evidence="3 4">
    <name type="scientific">Desmophyllum pertusum</name>
    <dbReference type="NCBI Taxonomy" id="174260"/>
    <lineage>
        <taxon>Eukaryota</taxon>
        <taxon>Metazoa</taxon>
        <taxon>Cnidaria</taxon>
        <taxon>Anthozoa</taxon>
        <taxon>Hexacorallia</taxon>
        <taxon>Scleractinia</taxon>
        <taxon>Caryophylliina</taxon>
        <taxon>Caryophylliidae</taxon>
        <taxon>Desmophyllum</taxon>
    </lineage>
</organism>
<evidence type="ECO:0000313" key="3">
    <source>
        <dbReference type="EMBL" id="KAJ7356268.1"/>
    </source>
</evidence>
<evidence type="ECO:0000313" key="4">
    <source>
        <dbReference type="Proteomes" id="UP001163046"/>
    </source>
</evidence>
<comment type="caution">
    <text evidence="3">The sequence shown here is derived from an EMBL/GenBank/DDBJ whole genome shotgun (WGS) entry which is preliminary data.</text>
</comment>
<feature type="region of interest" description="Disordered" evidence="1">
    <location>
        <begin position="278"/>
        <end position="423"/>
    </location>
</feature>